<dbReference type="Proteomes" id="UP000184111">
    <property type="component" value="Unassembled WGS sequence"/>
</dbReference>
<dbReference type="EMBL" id="FRBI01000018">
    <property type="protein sequence ID" value="SHN00068.1"/>
    <property type="molecule type" value="Genomic_DNA"/>
</dbReference>
<dbReference type="AlphaFoldDB" id="A0A1M7N987"/>
<keyword evidence="2" id="KW-0812">Transmembrane</keyword>
<keyword evidence="4" id="KW-1185">Reference proteome</keyword>
<protein>
    <submittedName>
        <fullName evidence="3">Uncharacterized protein</fullName>
    </submittedName>
</protein>
<keyword evidence="2" id="KW-1133">Transmembrane helix</keyword>
<proteinExistence type="predicted"/>
<dbReference type="InterPro" id="IPR045701">
    <property type="entry name" value="DUF6059"/>
</dbReference>
<gene>
    <name evidence="3" type="ORF">SAMN05216499_1184</name>
</gene>
<evidence type="ECO:0000256" key="1">
    <source>
        <dbReference type="SAM" id="MobiDB-lite"/>
    </source>
</evidence>
<evidence type="ECO:0000313" key="4">
    <source>
        <dbReference type="Proteomes" id="UP000184111"/>
    </source>
</evidence>
<sequence length="122" mass="13127">MPASRRDTSGESPAQLPGGAELRGASGAGAPLNAGFAAALYLRRMRRISRWLLRQLTAGLGSLAMFWFHMPDPELAYPELPSPASLDGPPAGHPERMCREIPLTRTELMLMAEIDAIGDSGR</sequence>
<feature type="transmembrane region" description="Helical" evidence="2">
    <location>
        <begin position="51"/>
        <end position="70"/>
    </location>
</feature>
<accession>A0A1M7N987</accession>
<reference evidence="3 4" key="1">
    <citation type="submission" date="2016-11" db="EMBL/GenBank/DDBJ databases">
        <authorList>
            <person name="Jaros S."/>
            <person name="Januszkiewicz K."/>
            <person name="Wedrychowicz H."/>
        </authorList>
    </citation>
    <scope>NUCLEOTIDE SEQUENCE [LARGE SCALE GENOMIC DNA]</scope>
    <source>
        <strain evidence="3 4">CGMCC 4.2025</strain>
    </source>
</reference>
<dbReference type="Pfam" id="PF19534">
    <property type="entry name" value="DUF6059"/>
    <property type="match status" value="1"/>
</dbReference>
<evidence type="ECO:0000313" key="3">
    <source>
        <dbReference type="EMBL" id="SHN00068.1"/>
    </source>
</evidence>
<name>A0A1M7N987_9ACTN</name>
<organism evidence="3 4">
    <name type="scientific">Actinacidiphila paucisporea</name>
    <dbReference type="NCBI Taxonomy" id="310782"/>
    <lineage>
        <taxon>Bacteria</taxon>
        <taxon>Bacillati</taxon>
        <taxon>Actinomycetota</taxon>
        <taxon>Actinomycetes</taxon>
        <taxon>Kitasatosporales</taxon>
        <taxon>Streptomycetaceae</taxon>
        <taxon>Actinacidiphila</taxon>
    </lineage>
</organism>
<keyword evidence="2" id="KW-0472">Membrane</keyword>
<feature type="region of interest" description="Disordered" evidence="1">
    <location>
        <begin position="1"/>
        <end position="30"/>
    </location>
</feature>
<evidence type="ECO:0000256" key="2">
    <source>
        <dbReference type="SAM" id="Phobius"/>
    </source>
</evidence>